<evidence type="ECO:0000259" key="9">
    <source>
        <dbReference type="PROSITE" id="PS50893"/>
    </source>
</evidence>
<dbReference type="InterPro" id="IPR027417">
    <property type="entry name" value="P-loop_NTPase"/>
</dbReference>
<dbReference type="PANTHER" id="PTHR43394">
    <property type="entry name" value="ATP-DEPENDENT PERMEASE MDL1, MITOCHONDRIAL"/>
    <property type="match status" value="1"/>
</dbReference>
<dbReference type="InterPro" id="IPR017871">
    <property type="entry name" value="ABC_transporter-like_CS"/>
</dbReference>
<dbReference type="GO" id="GO:0016020">
    <property type="term" value="C:membrane"/>
    <property type="evidence" value="ECO:0007669"/>
    <property type="project" value="UniProtKB-SubCell"/>
</dbReference>
<evidence type="ECO:0000256" key="1">
    <source>
        <dbReference type="ARBA" id="ARBA00004141"/>
    </source>
</evidence>
<evidence type="ECO:0000256" key="4">
    <source>
        <dbReference type="ARBA" id="ARBA00022840"/>
    </source>
</evidence>
<dbReference type="SUPFAM" id="SSF52540">
    <property type="entry name" value="P-loop containing nucleoside triphosphate hydrolases"/>
    <property type="match status" value="1"/>
</dbReference>
<feature type="compositionally biased region" description="Basic residues" evidence="7">
    <location>
        <begin position="434"/>
        <end position="455"/>
    </location>
</feature>
<feature type="compositionally biased region" description="Low complexity" evidence="7">
    <location>
        <begin position="113"/>
        <end position="124"/>
    </location>
</feature>
<dbReference type="FunFam" id="3.40.50.300:FF:000218">
    <property type="entry name" value="Multidrug ABC transporter ATP-binding protein"/>
    <property type="match status" value="1"/>
</dbReference>
<keyword evidence="3" id="KW-0547">Nucleotide-binding</keyword>
<feature type="compositionally biased region" description="Low complexity" evidence="7">
    <location>
        <begin position="292"/>
        <end position="304"/>
    </location>
</feature>
<dbReference type="InterPro" id="IPR039421">
    <property type="entry name" value="Type_1_exporter"/>
</dbReference>
<dbReference type="GO" id="GO:0005524">
    <property type="term" value="F:ATP binding"/>
    <property type="evidence" value="ECO:0007669"/>
    <property type="project" value="UniProtKB-KW"/>
</dbReference>
<evidence type="ECO:0000256" key="5">
    <source>
        <dbReference type="ARBA" id="ARBA00022989"/>
    </source>
</evidence>
<feature type="compositionally biased region" description="Low complexity" evidence="7">
    <location>
        <begin position="500"/>
        <end position="509"/>
    </location>
</feature>
<feature type="region of interest" description="Disordered" evidence="7">
    <location>
        <begin position="500"/>
        <end position="549"/>
    </location>
</feature>
<dbReference type="InterPro" id="IPR011527">
    <property type="entry name" value="ABC1_TM_dom"/>
</dbReference>
<comment type="caution">
    <text evidence="11">The sequence shown here is derived from an EMBL/GenBank/DDBJ whole genome shotgun (WGS) entry which is preliminary data.</text>
</comment>
<feature type="transmembrane region" description="Helical" evidence="8">
    <location>
        <begin position="626"/>
        <end position="645"/>
    </location>
</feature>
<feature type="region of interest" description="Disordered" evidence="7">
    <location>
        <begin position="1"/>
        <end position="34"/>
    </location>
</feature>
<dbReference type="AlphaFoldDB" id="A0A016TWA9"/>
<feature type="transmembrane region" description="Helical" evidence="8">
    <location>
        <begin position="748"/>
        <end position="765"/>
    </location>
</feature>
<evidence type="ECO:0000256" key="2">
    <source>
        <dbReference type="ARBA" id="ARBA00022692"/>
    </source>
</evidence>
<feature type="transmembrane region" description="Helical" evidence="8">
    <location>
        <begin position="772"/>
        <end position="791"/>
    </location>
</feature>
<keyword evidence="6 8" id="KW-0472">Membrane</keyword>
<feature type="compositionally biased region" description="Low complexity" evidence="7">
    <location>
        <begin position="244"/>
        <end position="253"/>
    </location>
</feature>
<reference evidence="12" key="1">
    <citation type="journal article" date="2015" name="Nat. Genet.">
        <title>The genome and transcriptome of the zoonotic hookworm Ancylostoma ceylanicum identify infection-specific gene families.</title>
        <authorList>
            <person name="Schwarz E.M."/>
            <person name="Hu Y."/>
            <person name="Antoshechkin I."/>
            <person name="Miller M.M."/>
            <person name="Sternberg P.W."/>
            <person name="Aroian R.V."/>
        </authorList>
    </citation>
    <scope>NUCLEOTIDE SEQUENCE</scope>
    <source>
        <strain evidence="12">HY135</strain>
    </source>
</reference>
<feature type="compositionally biased region" description="Basic residues" evidence="7">
    <location>
        <begin position="178"/>
        <end position="199"/>
    </location>
</feature>
<feature type="region of interest" description="Disordered" evidence="7">
    <location>
        <begin position="345"/>
        <end position="386"/>
    </location>
</feature>
<feature type="region of interest" description="Disordered" evidence="7">
    <location>
        <begin position="244"/>
        <end position="332"/>
    </location>
</feature>
<feature type="compositionally biased region" description="Basic residues" evidence="7">
    <location>
        <begin position="11"/>
        <end position="34"/>
    </location>
</feature>
<organism evidence="11 12">
    <name type="scientific">Ancylostoma ceylanicum</name>
    <dbReference type="NCBI Taxonomy" id="53326"/>
    <lineage>
        <taxon>Eukaryota</taxon>
        <taxon>Metazoa</taxon>
        <taxon>Ecdysozoa</taxon>
        <taxon>Nematoda</taxon>
        <taxon>Chromadorea</taxon>
        <taxon>Rhabditida</taxon>
        <taxon>Rhabditina</taxon>
        <taxon>Rhabditomorpha</taxon>
        <taxon>Strongyloidea</taxon>
        <taxon>Ancylostomatidae</taxon>
        <taxon>Ancylostomatinae</taxon>
        <taxon>Ancylostoma</taxon>
    </lineage>
</organism>
<name>A0A016TWA9_9BILA</name>
<dbReference type="Pfam" id="PF00005">
    <property type="entry name" value="ABC_tran"/>
    <property type="match status" value="1"/>
</dbReference>
<keyword evidence="2 8" id="KW-0812">Transmembrane</keyword>
<feature type="compositionally biased region" description="Basic residues" evidence="7">
    <location>
        <begin position="254"/>
        <end position="291"/>
    </location>
</feature>
<gene>
    <name evidence="11" type="primary">Acey_s0071.g607</name>
    <name evidence="11" type="ORF">Y032_0071g607</name>
</gene>
<evidence type="ECO:0000256" key="7">
    <source>
        <dbReference type="SAM" id="MobiDB-lite"/>
    </source>
</evidence>
<feature type="compositionally biased region" description="Basic residues" evidence="7">
    <location>
        <begin position="317"/>
        <end position="332"/>
    </location>
</feature>
<dbReference type="InterPro" id="IPR036640">
    <property type="entry name" value="ABC1_TM_sf"/>
</dbReference>
<dbReference type="FunFam" id="1.20.1560.10:FF:000154">
    <property type="entry name" value="HAlF transporter (PGP related)"/>
    <property type="match status" value="1"/>
</dbReference>
<feature type="compositionally biased region" description="Basic residues" evidence="7">
    <location>
        <begin position="347"/>
        <end position="368"/>
    </location>
</feature>
<dbReference type="Gene3D" id="3.40.50.300">
    <property type="entry name" value="P-loop containing nucleotide triphosphate hydrolases"/>
    <property type="match status" value="1"/>
</dbReference>
<comment type="subcellular location">
    <subcellularLocation>
        <location evidence="1">Membrane</location>
        <topology evidence="1">Multi-pass membrane protein</topology>
    </subcellularLocation>
</comment>
<dbReference type="InterPro" id="IPR003439">
    <property type="entry name" value="ABC_transporter-like_ATP-bd"/>
</dbReference>
<dbReference type="PROSITE" id="PS50929">
    <property type="entry name" value="ABC_TM1F"/>
    <property type="match status" value="1"/>
</dbReference>
<dbReference type="SUPFAM" id="SSF90123">
    <property type="entry name" value="ABC transporter transmembrane region"/>
    <property type="match status" value="1"/>
</dbReference>
<evidence type="ECO:0000313" key="11">
    <source>
        <dbReference type="EMBL" id="EYC07344.1"/>
    </source>
</evidence>
<accession>A0A016TWA9</accession>
<feature type="compositionally biased region" description="Low complexity" evidence="7">
    <location>
        <begin position="369"/>
        <end position="386"/>
    </location>
</feature>
<dbReference type="InterPro" id="IPR003593">
    <property type="entry name" value="AAA+_ATPase"/>
</dbReference>
<dbReference type="SMART" id="SM00382">
    <property type="entry name" value="AAA"/>
    <property type="match status" value="1"/>
</dbReference>
<feature type="compositionally biased region" description="Low complexity" evidence="7">
    <location>
        <begin position="1"/>
        <end position="10"/>
    </location>
</feature>
<dbReference type="CDD" id="cd03249">
    <property type="entry name" value="ABC_MTABC3_MDL1_MDL2"/>
    <property type="match status" value="1"/>
</dbReference>
<dbReference type="CDD" id="cd18572">
    <property type="entry name" value="ABC_6TM_TAP"/>
    <property type="match status" value="1"/>
</dbReference>
<dbReference type="Proteomes" id="UP000024635">
    <property type="component" value="Unassembled WGS sequence"/>
</dbReference>
<dbReference type="PROSITE" id="PS00211">
    <property type="entry name" value="ABC_TRANSPORTER_1"/>
    <property type="match status" value="1"/>
</dbReference>
<feature type="region of interest" description="Disordered" evidence="7">
    <location>
        <begin position="157"/>
        <end position="202"/>
    </location>
</feature>
<evidence type="ECO:0000259" key="10">
    <source>
        <dbReference type="PROSITE" id="PS50929"/>
    </source>
</evidence>
<dbReference type="GO" id="GO:0016887">
    <property type="term" value="F:ATP hydrolysis activity"/>
    <property type="evidence" value="ECO:0007669"/>
    <property type="project" value="InterPro"/>
</dbReference>
<feature type="region of interest" description="Disordered" evidence="7">
    <location>
        <begin position="411"/>
        <end position="457"/>
    </location>
</feature>
<evidence type="ECO:0000256" key="8">
    <source>
        <dbReference type="SAM" id="Phobius"/>
    </source>
</evidence>
<dbReference type="STRING" id="53326.A0A016TWA9"/>
<feature type="compositionally biased region" description="Basic residues" evidence="7">
    <location>
        <begin position="91"/>
        <end position="112"/>
    </location>
</feature>
<feature type="domain" description="ABC transmembrane type-1" evidence="10">
    <location>
        <begin position="631"/>
        <end position="912"/>
    </location>
</feature>
<dbReference type="GO" id="GO:0015421">
    <property type="term" value="F:ABC-type oligopeptide transporter activity"/>
    <property type="evidence" value="ECO:0007669"/>
    <property type="project" value="TreeGrafter"/>
</dbReference>
<feature type="region of interest" description="Disordered" evidence="7">
    <location>
        <begin position="89"/>
        <end position="124"/>
    </location>
</feature>
<evidence type="ECO:0000256" key="3">
    <source>
        <dbReference type="ARBA" id="ARBA00022741"/>
    </source>
</evidence>
<feature type="region of interest" description="Disordered" evidence="7">
    <location>
        <begin position="49"/>
        <end position="76"/>
    </location>
</feature>
<proteinExistence type="predicted"/>
<protein>
    <recommendedName>
        <fullName evidence="13">ABC transporter, ATP-binding protein</fullName>
    </recommendedName>
</protein>
<evidence type="ECO:0008006" key="13">
    <source>
        <dbReference type="Google" id="ProtNLM"/>
    </source>
</evidence>
<dbReference type="Gene3D" id="1.20.1560.10">
    <property type="entry name" value="ABC transporter type 1, transmembrane domain"/>
    <property type="match status" value="1"/>
</dbReference>
<dbReference type="OrthoDB" id="6500128at2759"/>
<dbReference type="Pfam" id="PF00664">
    <property type="entry name" value="ABC_membrane"/>
    <property type="match status" value="1"/>
</dbReference>
<evidence type="ECO:0000313" key="12">
    <source>
        <dbReference type="Proteomes" id="UP000024635"/>
    </source>
</evidence>
<dbReference type="EMBL" id="JARK01001407">
    <property type="protein sequence ID" value="EYC07344.1"/>
    <property type="molecule type" value="Genomic_DNA"/>
</dbReference>
<keyword evidence="5 8" id="KW-1133">Transmembrane helix</keyword>
<dbReference type="PANTHER" id="PTHR43394:SF19">
    <property type="entry name" value="ABC TRANSPORTER B FAMILY"/>
    <property type="match status" value="1"/>
</dbReference>
<keyword evidence="12" id="KW-1185">Reference proteome</keyword>
<evidence type="ECO:0000256" key="6">
    <source>
        <dbReference type="ARBA" id="ARBA00023136"/>
    </source>
</evidence>
<dbReference type="PROSITE" id="PS50893">
    <property type="entry name" value="ABC_TRANSPORTER_2"/>
    <property type="match status" value="1"/>
</dbReference>
<feature type="compositionally biased region" description="Basic residues" evidence="7">
    <location>
        <begin position="61"/>
        <end position="76"/>
    </location>
</feature>
<sequence length="1187" mass="133223">MPQHTTAQHTTPHHTTSHHATHHTTPHHTTLHHGAPHLTTLHLTSPHLISPHFTYSTPHHSTPRHTTPRHAAQHHTTLHHATPYYETPHHTAAHHTTPRHATPHHTTPHHTTPHYAAPRPAAPHHTSPYLTSPHLTSLHLLHATSLYATPHYATPRCTTPHHTTPRHTILRDTTPHRSTPHHTTPRHATPHHTTPHHTTLRCTTARRTSPHFTLPHLTSSHLTSPTPRHITLRHATLRHATLHNTTPHYTTPHHTTRHHTTPQHTTPHHATPRHTTPHHTTPHHTTLHHGPPHLTTLHLTSPHLISPHFTYSTPHHSTPRHTTPRHAAQHHTTLHHATPYYETPHHTAAHHTTPRHATPHHTTPHHTTPHYAAPRPAAPHHTSPYLTSPHLTSLHLLHATSLYATPHYATPRCTTPHHTTPRHTILRDTTPHRSTPHHTTPRHATPHHTTPHHTTLRCTTARRTSPHFTLPHLTSSHLTSPTPRHITLRHATLRHATLHNTTPHYTTPHHTTRHHTTPQHTTPHHATPRHTTPHHTTPHHTTLHHGPPHLTTLHLTSPHLISPRPTSLCFSYFYPSPHILAHHTSVFLTLTITFSFTYSIAETKHKEELTTYDHIRVLLGYCKCEWKWLTAGFSAMFVFVVAEIFEPSATGYVLGSVIDKKGYHALIMAVLFRIGITFIAIVFGGFAEGCMEYSTSLIARKLRLDLFTSLVFKDIAFFDVTSSGEMVSRLTADCQTVSTAVSSNLTQFIRSTVLIIGSLAFLLFYSWRMTMVTFITFPLMIILTKIYGSFYDRLSESTQSTMAKANQIAAEVLSTMRTVRSFACEKREISRFSNMLNSVLKFDRKRSLAASGYIWSCDIAESLTVAVILLYGGHLVFSDKMSSGILVTYILYLEQLENNLYILGSAMTQVMNCVGASRKIFAYMNNNSDKTHSDGKEKPEITGKIELTSVNFSYPSRPNRNVLEDVNLTLESGQTVAFVGASGGGKSTFVALIERFYKPTSGSIFVDGTPIDRIDHEYFHEKVALVAQEPVLYNGSIRENILYGCEWATEEDMLRAAQTANVHEFVMQLENGYETNCGERGAQLSGGQKQRIAIARALVRRPAVLILDEATSALDSHSEDAVQEALKRIVGKLTVIIIAHRLSTIEHADRICVVNNGKVVQIGTHSELLKDVGGLYHSLVARQSPTT</sequence>
<feature type="domain" description="ABC transporter" evidence="9">
    <location>
        <begin position="945"/>
        <end position="1181"/>
    </location>
</feature>
<feature type="compositionally biased region" description="Basic residues" evidence="7">
    <location>
        <begin position="510"/>
        <end position="547"/>
    </location>
</feature>
<feature type="transmembrane region" description="Helical" evidence="8">
    <location>
        <begin position="666"/>
        <end position="687"/>
    </location>
</feature>
<keyword evidence="4" id="KW-0067">ATP-binding</keyword>